<feature type="region of interest" description="Disordered" evidence="1">
    <location>
        <begin position="105"/>
        <end position="138"/>
    </location>
</feature>
<reference evidence="2" key="1">
    <citation type="journal article" date="2020" name="Stud. Mycol.">
        <title>101 Dothideomycetes genomes: a test case for predicting lifestyles and emergence of pathogens.</title>
        <authorList>
            <person name="Haridas S."/>
            <person name="Albert R."/>
            <person name="Binder M."/>
            <person name="Bloem J."/>
            <person name="Labutti K."/>
            <person name="Salamov A."/>
            <person name="Andreopoulos B."/>
            <person name="Baker S."/>
            <person name="Barry K."/>
            <person name="Bills G."/>
            <person name="Bluhm B."/>
            <person name="Cannon C."/>
            <person name="Castanera R."/>
            <person name="Culley D."/>
            <person name="Daum C."/>
            <person name="Ezra D."/>
            <person name="Gonzalez J."/>
            <person name="Henrissat B."/>
            <person name="Kuo A."/>
            <person name="Liang C."/>
            <person name="Lipzen A."/>
            <person name="Lutzoni F."/>
            <person name="Magnuson J."/>
            <person name="Mondo S."/>
            <person name="Nolan M."/>
            <person name="Ohm R."/>
            <person name="Pangilinan J."/>
            <person name="Park H.-J."/>
            <person name="Ramirez L."/>
            <person name="Alfaro M."/>
            <person name="Sun H."/>
            <person name="Tritt A."/>
            <person name="Yoshinaga Y."/>
            <person name="Zwiers L.-H."/>
            <person name="Turgeon B."/>
            <person name="Goodwin S."/>
            <person name="Spatafora J."/>
            <person name="Crous P."/>
            <person name="Grigoriev I."/>
        </authorList>
    </citation>
    <scope>NUCLEOTIDE SEQUENCE</scope>
    <source>
        <strain evidence="2">CBS 183.55</strain>
    </source>
</reference>
<proteinExistence type="predicted"/>
<protein>
    <submittedName>
        <fullName evidence="2">Uncharacterized protein</fullName>
    </submittedName>
</protein>
<evidence type="ECO:0000256" key="1">
    <source>
        <dbReference type="SAM" id="MobiDB-lite"/>
    </source>
</evidence>
<keyword evidence="3" id="KW-1185">Reference proteome</keyword>
<gene>
    <name evidence="2" type="ORF">M421DRAFT_342930</name>
</gene>
<dbReference type="GeneID" id="54347143"/>
<evidence type="ECO:0000313" key="2">
    <source>
        <dbReference type="EMBL" id="KAF1931267.1"/>
    </source>
</evidence>
<evidence type="ECO:0000313" key="3">
    <source>
        <dbReference type="Proteomes" id="UP000800082"/>
    </source>
</evidence>
<dbReference type="Proteomes" id="UP000800082">
    <property type="component" value="Unassembled WGS sequence"/>
</dbReference>
<feature type="compositionally biased region" description="Basic and acidic residues" evidence="1">
    <location>
        <begin position="63"/>
        <end position="73"/>
    </location>
</feature>
<dbReference type="AlphaFoldDB" id="A0A6A5S179"/>
<accession>A0A6A5S179</accession>
<organism evidence="2 3">
    <name type="scientific">Didymella exigua CBS 183.55</name>
    <dbReference type="NCBI Taxonomy" id="1150837"/>
    <lineage>
        <taxon>Eukaryota</taxon>
        <taxon>Fungi</taxon>
        <taxon>Dikarya</taxon>
        <taxon>Ascomycota</taxon>
        <taxon>Pezizomycotina</taxon>
        <taxon>Dothideomycetes</taxon>
        <taxon>Pleosporomycetidae</taxon>
        <taxon>Pleosporales</taxon>
        <taxon>Pleosporineae</taxon>
        <taxon>Didymellaceae</taxon>
        <taxon>Didymella</taxon>
    </lineage>
</organism>
<dbReference type="RefSeq" id="XP_033451515.1">
    <property type="nucleotide sequence ID" value="XM_033589496.1"/>
</dbReference>
<dbReference type="EMBL" id="ML978961">
    <property type="protein sequence ID" value="KAF1931267.1"/>
    <property type="molecule type" value="Genomic_DNA"/>
</dbReference>
<feature type="region of interest" description="Disordered" evidence="1">
    <location>
        <begin position="63"/>
        <end position="86"/>
    </location>
</feature>
<sequence length="138" mass="14694">MLKTMDIKLVSTLSVGEESPSPQSTASFRVEVSHHVGGLCLPTGHAHGNAAHRICHRLPRDHDERSQLVDGGRKGSAVGQPTANLPRPTGLLCRDFCASRSSHRAGAEQRNPCASRDGQRMGNLTRGPGGLRVETAVV</sequence>
<name>A0A6A5S179_9PLEO</name>